<organism evidence="1 2">
    <name type="scientific">Salmonella enterica subsp. arizonae</name>
    <dbReference type="NCBI Taxonomy" id="59203"/>
    <lineage>
        <taxon>Bacteria</taxon>
        <taxon>Pseudomonadati</taxon>
        <taxon>Pseudomonadota</taxon>
        <taxon>Gammaproteobacteria</taxon>
        <taxon>Enterobacterales</taxon>
        <taxon>Enterobacteriaceae</taxon>
        <taxon>Salmonella</taxon>
    </lineage>
</organism>
<accession>A0A379TR02</accession>
<dbReference type="AlphaFoldDB" id="A0A379TR02"/>
<protein>
    <submittedName>
        <fullName evidence="1">Uncharacterized protein</fullName>
    </submittedName>
</protein>
<name>A0A379TR02_SALER</name>
<evidence type="ECO:0000313" key="1">
    <source>
        <dbReference type="EMBL" id="SUG52874.1"/>
    </source>
</evidence>
<sequence length="153" mass="17495">MVKNTELNILKLLASRDDVNWTWYNLDRAMTSRKMDGVGNVVRLINNLSKAGLVDIVARTPSGMDYYRVSAQGHKLLIEIDQHHPRPFTIVKTTRQALSHRRGPSSLVSRRQIIHRTRVGCTVQFTIRSNHNTLGAAHRLFQHNVLPLLLQQL</sequence>
<dbReference type="EMBL" id="UGXC01000004">
    <property type="protein sequence ID" value="SUG52874.1"/>
    <property type="molecule type" value="Genomic_DNA"/>
</dbReference>
<gene>
    <name evidence="1" type="ORF">NCTC7303_05202</name>
</gene>
<reference evidence="1 2" key="1">
    <citation type="submission" date="2018-06" db="EMBL/GenBank/DDBJ databases">
        <authorList>
            <consortium name="Pathogen Informatics"/>
            <person name="Doyle S."/>
        </authorList>
    </citation>
    <scope>NUCLEOTIDE SEQUENCE [LARGE SCALE GENOMIC DNA]</scope>
    <source>
        <strain evidence="1 2">NCTC7303</strain>
    </source>
</reference>
<evidence type="ECO:0000313" key="2">
    <source>
        <dbReference type="Proteomes" id="UP000255443"/>
    </source>
</evidence>
<dbReference type="Proteomes" id="UP000255443">
    <property type="component" value="Unassembled WGS sequence"/>
</dbReference>
<proteinExistence type="predicted"/>